<evidence type="ECO:0000313" key="5">
    <source>
        <dbReference type="Proteomes" id="UP000469325"/>
    </source>
</evidence>
<dbReference type="Proteomes" id="UP000469325">
    <property type="component" value="Unassembled WGS sequence"/>
</dbReference>
<dbReference type="Pfam" id="PF01053">
    <property type="entry name" value="Cys_Met_Meta_PP"/>
    <property type="match status" value="1"/>
</dbReference>
<dbReference type="EMBL" id="VUNC01000007">
    <property type="protein sequence ID" value="MST73149.1"/>
    <property type="molecule type" value="Genomic_DNA"/>
</dbReference>
<dbReference type="RefSeq" id="WP_154435793.1">
    <property type="nucleotide sequence ID" value="NZ_VUNC01000007.1"/>
</dbReference>
<evidence type="ECO:0000256" key="2">
    <source>
        <dbReference type="ARBA" id="ARBA00022898"/>
    </source>
</evidence>
<accession>A0A6N7XTB1</accession>
<dbReference type="AlphaFoldDB" id="A0A6N7XTB1"/>
<dbReference type="InterPro" id="IPR000277">
    <property type="entry name" value="Cys/Met-Metab_PyrdxlP-dep_enz"/>
</dbReference>
<sequence>MTVAQSEVERGFSKRIGAQRTRIVRCGETRELLDGLGLPGVVPVESLGGIPVTVPDMRALASGYRARGEVLVVDNTTASSFGSSPGRRGGHVVLERLDHVFDDRGCGLVAVSVSRDARSIPGLLDRLDLLPGASGEEQRAVAEALPGYNERRKRANDLAQVVATFLSCHPGVRRLRYPGLPTDPSHEVAASLLFDGFGPLVDLVPSVGVEAMRQECERDGRNAFLALPSGEAGEAWLRLDLWEWGGGDVRDALLALESSLPVHDG</sequence>
<evidence type="ECO:0008006" key="6">
    <source>
        <dbReference type="Google" id="ProtNLM"/>
    </source>
</evidence>
<dbReference type="GO" id="GO:0019346">
    <property type="term" value="P:transsulfuration"/>
    <property type="evidence" value="ECO:0007669"/>
    <property type="project" value="InterPro"/>
</dbReference>
<reference evidence="4 5" key="1">
    <citation type="submission" date="2019-08" db="EMBL/GenBank/DDBJ databases">
        <title>In-depth cultivation of the pig gut microbiome towards novel bacterial diversity and tailored functional studies.</title>
        <authorList>
            <person name="Wylensek D."/>
            <person name="Hitch T.C.A."/>
            <person name="Clavel T."/>
        </authorList>
    </citation>
    <scope>NUCLEOTIDE SEQUENCE [LARGE SCALE GENOMIC DNA]</scope>
    <source>
        <strain evidence="4 5">CA-Schmier-601-WT-1</strain>
    </source>
</reference>
<dbReference type="InterPro" id="IPR015422">
    <property type="entry name" value="PyrdxlP-dep_Trfase_small"/>
</dbReference>
<gene>
    <name evidence="4" type="ORF">FYJ68_08535</name>
</gene>
<dbReference type="InterPro" id="IPR015424">
    <property type="entry name" value="PyrdxlP-dep_Trfase"/>
</dbReference>
<keyword evidence="5" id="KW-1185">Reference proteome</keyword>
<comment type="caution">
    <text evidence="4">The sequence shown here is derived from an EMBL/GenBank/DDBJ whole genome shotgun (WGS) entry which is preliminary data.</text>
</comment>
<comment type="similarity">
    <text evidence="3">Belongs to the trans-sulfuration enzymes family.</text>
</comment>
<dbReference type="SUPFAM" id="SSF53383">
    <property type="entry name" value="PLP-dependent transferases"/>
    <property type="match status" value="1"/>
</dbReference>
<dbReference type="GO" id="GO:0030170">
    <property type="term" value="F:pyridoxal phosphate binding"/>
    <property type="evidence" value="ECO:0007669"/>
    <property type="project" value="InterPro"/>
</dbReference>
<proteinExistence type="inferred from homology"/>
<evidence type="ECO:0000313" key="4">
    <source>
        <dbReference type="EMBL" id="MST73149.1"/>
    </source>
</evidence>
<name>A0A6N7XTB1_9ACTN</name>
<comment type="cofactor">
    <cofactor evidence="1 3">
        <name>pyridoxal 5'-phosphate</name>
        <dbReference type="ChEBI" id="CHEBI:597326"/>
    </cofactor>
</comment>
<keyword evidence="2 3" id="KW-0663">Pyridoxal phosphate</keyword>
<evidence type="ECO:0000256" key="1">
    <source>
        <dbReference type="ARBA" id="ARBA00001933"/>
    </source>
</evidence>
<protein>
    <recommendedName>
        <fullName evidence="6">Cys/Met metabolism PLP-dependent enzyme</fullName>
    </recommendedName>
</protein>
<dbReference type="Gene3D" id="3.90.1150.10">
    <property type="entry name" value="Aspartate Aminotransferase, domain 1"/>
    <property type="match status" value="1"/>
</dbReference>
<organism evidence="4 5">
    <name type="scientific">Olsenella porci</name>
    <dbReference type="NCBI Taxonomy" id="2652279"/>
    <lineage>
        <taxon>Bacteria</taxon>
        <taxon>Bacillati</taxon>
        <taxon>Actinomycetota</taxon>
        <taxon>Coriobacteriia</taxon>
        <taxon>Coriobacteriales</taxon>
        <taxon>Atopobiaceae</taxon>
        <taxon>Olsenella</taxon>
    </lineage>
</organism>
<evidence type="ECO:0000256" key="3">
    <source>
        <dbReference type="RuleBase" id="RU362118"/>
    </source>
</evidence>